<dbReference type="HOGENOM" id="CLU_056776_8_0_1"/>
<dbReference type="Pfam" id="PF01230">
    <property type="entry name" value="HIT"/>
    <property type="match status" value="1"/>
</dbReference>
<sequence>MFNRHNCALISKVRTTRSCAFLKQCSKNKLTTPANVLYCFTKRNYTDEVDLAKLAAERFGSGEATIFSKIIDKTIPANIVYEDDQCLAFHDVNPQAPVHVLVIPKFPIPQLSKSTDQDKQLLGHLLSTARDVAELLKLEKGYRVVINDGVDGAQSVYHLHIHILGGCQMQWPPG</sequence>
<dbReference type="GO" id="GO:0005739">
    <property type="term" value="C:mitochondrion"/>
    <property type="evidence" value="ECO:0000318"/>
    <property type="project" value="GO_Central"/>
</dbReference>
<dbReference type="GO" id="GO:0005737">
    <property type="term" value="C:cytoplasm"/>
    <property type="evidence" value="ECO:0000318"/>
    <property type="project" value="GO_Central"/>
</dbReference>
<accession>F7AX27</accession>
<dbReference type="AlphaFoldDB" id="F7AX27"/>
<evidence type="ECO:0000259" key="6">
    <source>
        <dbReference type="PROSITE" id="PS51084"/>
    </source>
</evidence>
<evidence type="ECO:0000256" key="2">
    <source>
        <dbReference type="ARBA" id="ARBA00025764"/>
    </source>
</evidence>
<dbReference type="GeneID" id="100176776"/>
<dbReference type="STRING" id="7719.ENSCINP00000021825"/>
<organism evidence="7 8">
    <name type="scientific">Ciona intestinalis</name>
    <name type="common">Transparent sea squirt</name>
    <name type="synonym">Ascidia intestinalis</name>
    <dbReference type="NCBI Taxonomy" id="7719"/>
    <lineage>
        <taxon>Eukaryota</taxon>
        <taxon>Metazoa</taxon>
        <taxon>Chordata</taxon>
        <taxon>Tunicata</taxon>
        <taxon>Ascidiacea</taxon>
        <taxon>Phlebobranchia</taxon>
        <taxon>Cionidae</taxon>
        <taxon>Ciona</taxon>
    </lineage>
</organism>
<comment type="similarity">
    <text evidence="2">Belongs to the HINT family.</text>
</comment>
<evidence type="ECO:0000256" key="4">
    <source>
        <dbReference type="PIRSR" id="PIRSR601310-3"/>
    </source>
</evidence>
<dbReference type="PROSITE" id="PS00892">
    <property type="entry name" value="HIT_1"/>
    <property type="match status" value="1"/>
</dbReference>
<dbReference type="EMBL" id="EAAA01001494">
    <property type="status" value="NOT_ANNOTATED_CDS"/>
    <property type="molecule type" value="Genomic_DNA"/>
</dbReference>
<dbReference type="CDD" id="cd01276">
    <property type="entry name" value="PKCI_related"/>
    <property type="match status" value="1"/>
</dbReference>
<evidence type="ECO:0000313" key="7">
    <source>
        <dbReference type="Ensembl" id="ENSCINP00000021825.2"/>
    </source>
</evidence>
<dbReference type="Ensembl" id="ENSCINT00000022071.2">
    <property type="protein sequence ID" value="ENSCINP00000021825.2"/>
    <property type="gene ID" value="ENSCING00000011420.2"/>
</dbReference>
<dbReference type="InterPro" id="IPR011146">
    <property type="entry name" value="HIT-like"/>
</dbReference>
<reference evidence="7" key="4">
    <citation type="submission" date="2025-09" db="UniProtKB">
        <authorList>
            <consortium name="Ensembl"/>
        </authorList>
    </citation>
    <scope>IDENTIFICATION</scope>
</reference>
<comment type="catalytic activity">
    <reaction evidence="1">
        <text>adenosine 5'-phosphoramidate + H2O = NH4(+) + AMP</text>
        <dbReference type="Rhea" id="RHEA:67916"/>
        <dbReference type="ChEBI" id="CHEBI:15377"/>
        <dbReference type="ChEBI" id="CHEBI:28938"/>
        <dbReference type="ChEBI" id="CHEBI:57890"/>
        <dbReference type="ChEBI" id="CHEBI:456215"/>
    </reaction>
</comment>
<dbReference type="FunCoup" id="F7AX27">
    <property type="interactions" value="168"/>
</dbReference>
<dbReference type="RefSeq" id="XP_002125177.1">
    <property type="nucleotide sequence ID" value="XM_002125141.5"/>
</dbReference>
<evidence type="ECO:0000256" key="3">
    <source>
        <dbReference type="PIRSR" id="PIRSR601310-1"/>
    </source>
</evidence>
<protein>
    <submittedName>
        <fullName evidence="7">Uncharacterized HIT-like protein slr1234</fullName>
    </submittedName>
</protein>
<evidence type="ECO:0000313" key="8">
    <source>
        <dbReference type="Proteomes" id="UP000008144"/>
    </source>
</evidence>
<dbReference type="PANTHER" id="PTHR23089">
    <property type="entry name" value="HISTIDINE TRIAD HIT PROTEIN"/>
    <property type="match status" value="1"/>
</dbReference>
<name>F7AX27_CIOIN</name>
<feature type="active site" description="Tele-AMP-histidine intermediate" evidence="3">
    <location>
        <position position="160"/>
    </location>
</feature>
<dbReference type="PRINTS" id="PR00332">
    <property type="entry name" value="HISTRIAD"/>
</dbReference>
<dbReference type="InterPro" id="IPR019808">
    <property type="entry name" value="Histidine_triad_CS"/>
</dbReference>
<dbReference type="OrthoDB" id="672793at2759"/>
<feature type="short sequence motif" description="Histidine triad motif" evidence="4 5">
    <location>
        <begin position="158"/>
        <end position="162"/>
    </location>
</feature>
<dbReference type="InterPro" id="IPR036265">
    <property type="entry name" value="HIT-like_sf"/>
</dbReference>
<evidence type="ECO:0000256" key="1">
    <source>
        <dbReference type="ARBA" id="ARBA00024472"/>
    </source>
</evidence>
<reference evidence="7" key="2">
    <citation type="journal article" date="2008" name="Genome Biol.">
        <title>Improved genome assembly and evidence-based global gene model set for the chordate Ciona intestinalis: new insight into intron and operon populations.</title>
        <authorList>
            <person name="Satou Y."/>
            <person name="Mineta K."/>
            <person name="Ogasawara M."/>
            <person name="Sasakura Y."/>
            <person name="Shoguchi E."/>
            <person name="Ueno K."/>
            <person name="Yamada L."/>
            <person name="Matsumoto J."/>
            <person name="Wasserscheid J."/>
            <person name="Dewar K."/>
            <person name="Wiley G.B."/>
            <person name="Macmil S.L."/>
            <person name="Roe B.A."/>
            <person name="Zeller R.W."/>
            <person name="Hastings K.E."/>
            <person name="Lemaire P."/>
            <person name="Lindquist E."/>
            <person name="Endo T."/>
            <person name="Hotta K."/>
            <person name="Inaba K."/>
        </authorList>
    </citation>
    <scope>NUCLEOTIDE SEQUENCE [LARGE SCALE GENOMIC DNA]</scope>
    <source>
        <strain evidence="7">wild type</strain>
    </source>
</reference>
<evidence type="ECO:0000256" key="5">
    <source>
        <dbReference type="PROSITE-ProRule" id="PRU00464"/>
    </source>
</evidence>
<dbReference type="KEGG" id="cin:100176776"/>
<reference evidence="7" key="3">
    <citation type="submission" date="2025-08" db="UniProtKB">
        <authorList>
            <consortium name="Ensembl"/>
        </authorList>
    </citation>
    <scope>IDENTIFICATION</scope>
</reference>
<dbReference type="PROSITE" id="PS51084">
    <property type="entry name" value="HIT_2"/>
    <property type="match status" value="1"/>
</dbReference>
<dbReference type="OMA" id="YRVVMNC"/>
<dbReference type="SUPFAM" id="SSF54197">
    <property type="entry name" value="HIT-like"/>
    <property type="match status" value="1"/>
</dbReference>
<dbReference type="GO" id="GO:0016787">
    <property type="term" value="F:hydrolase activity"/>
    <property type="evidence" value="ECO:0000318"/>
    <property type="project" value="GO_Central"/>
</dbReference>
<gene>
    <name evidence="7" type="primary">LOC100176776</name>
</gene>
<keyword evidence="8" id="KW-1185">Reference proteome</keyword>
<dbReference type="FunFam" id="3.30.428.10:FF:000005">
    <property type="entry name" value="Histidine triad nucleotide-binding protein 1"/>
    <property type="match status" value="1"/>
</dbReference>
<feature type="domain" description="HIT" evidence="6">
    <location>
        <begin position="66"/>
        <end position="174"/>
    </location>
</feature>
<dbReference type="InterPro" id="IPR001310">
    <property type="entry name" value="Histidine_triad_HIT"/>
</dbReference>
<dbReference type="GeneTree" id="ENSGT00940000157905"/>
<accession>A0A1W2WD05</accession>
<dbReference type="Proteomes" id="UP000008144">
    <property type="component" value="Chromosome 2"/>
</dbReference>
<proteinExistence type="inferred from homology"/>
<dbReference type="InParanoid" id="F7AX27"/>
<dbReference type="Gene3D" id="3.30.428.10">
    <property type="entry name" value="HIT-like"/>
    <property type="match status" value="1"/>
</dbReference>
<reference evidence="8" key="1">
    <citation type="journal article" date="2002" name="Science">
        <title>The draft genome of Ciona intestinalis: insights into chordate and vertebrate origins.</title>
        <authorList>
            <person name="Dehal P."/>
            <person name="Satou Y."/>
            <person name="Campbell R.K."/>
            <person name="Chapman J."/>
            <person name="Degnan B."/>
            <person name="De Tomaso A."/>
            <person name="Davidson B."/>
            <person name="Di Gregorio A."/>
            <person name="Gelpke M."/>
            <person name="Goodstein D.M."/>
            <person name="Harafuji N."/>
            <person name="Hastings K.E."/>
            <person name="Ho I."/>
            <person name="Hotta K."/>
            <person name="Huang W."/>
            <person name="Kawashima T."/>
            <person name="Lemaire P."/>
            <person name="Martinez D."/>
            <person name="Meinertzhagen I.A."/>
            <person name="Necula S."/>
            <person name="Nonaka M."/>
            <person name="Putnam N."/>
            <person name="Rash S."/>
            <person name="Saiga H."/>
            <person name="Satake M."/>
            <person name="Terry A."/>
            <person name="Yamada L."/>
            <person name="Wang H.G."/>
            <person name="Awazu S."/>
            <person name="Azumi K."/>
            <person name="Boore J."/>
            <person name="Branno M."/>
            <person name="Chin-Bow S."/>
            <person name="DeSantis R."/>
            <person name="Doyle S."/>
            <person name="Francino P."/>
            <person name="Keys D.N."/>
            <person name="Haga S."/>
            <person name="Hayashi H."/>
            <person name="Hino K."/>
            <person name="Imai K.S."/>
            <person name="Inaba K."/>
            <person name="Kano S."/>
            <person name="Kobayashi K."/>
            <person name="Kobayashi M."/>
            <person name="Lee B.I."/>
            <person name="Makabe K.W."/>
            <person name="Manohar C."/>
            <person name="Matassi G."/>
            <person name="Medina M."/>
            <person name="Mochizuki Y."/>
            <person name="Mount S."/>
            <person name="Morishita T."/>
            <person name="Miura S."/>
            <person name="Nakayama A."/>
            <person name="Nishizaka S."/>
            <person name="Nomoto H."/>
            <person name="Ohta F."/>
            <person name="Oishi K."/>
            <person name="Rigoutsos I."/>
            <person name="Sano M."/>
            <person name="Sasaki A."/>
            <person name="Sasakura Y."/>
            <person name="Shoguchi E."/>
            <person name="Shin-i T."/>
            <person name="Spagnuolo A."/>
            <person name="Stainier D."/>
            <person name="Suzuki M.M."/>
            <person name="Tassy O."/>
            <person name="Takatori N."/>
            <person name="Tokuoka M."/>
            <person name="Yagi K."/>
            <person name="Yoshizaki F."/>
            <person name="Wada S."/>
            <person name="Zhang C."/>
            <person name="Hyatt P.D."/>
            <person name="Larimer F."/>
            <person name="Detter C."/>
            <person name="Doggett N."/>
            <person name="Glavina T."/>
            <person name="Hawkins T."/>
            <person name="Richardson P."/>
            <person name="Lucas S."/>
            <person name="Kohara Y."/>
            <person name="Levine M."/>
            <person name="Satoh N."/>
            <person name="Rokhsar D.S."/>
        </authorList>
    </citation>
    <scope>NUCLEOTIDE SEQUENCE [LARGE SCALE GENOMIC DNA]</scope>
</reference>